<proteinExistence type="inferred from homology"/>
<evidence type="ECO:0000313" key="6">
    <source>
        <dbReference type="Proteomes" id="UP000189369"/>
    </source>
</evidence>
<dbReference type="SUPFAM" id="SSF143456">
    <property type="entry name" value="VC0467-like"/>
    <property type="match status" value="1"/>
</dbReference>
<evidence type="ECO:0000313" key="7">
    <source>
        <dbReference type="Proteomes" id="UP000783934"/>
    </source>
</evidence>
<reference evidence="3 6" key="1">
    <citation type="submission" date="2017-01" db="EMBL/GenBank/DDBJ databases">
        <title>Complete Genome Sequence of Paenalcaligenes hominis, Isolated from a paraplegic Patient with neurogenic bladder.</title>
        <authorList>
            <person name="Mukhopadhyay R."/>
            <person name="Joaquin J."/>
            <person name="Hogue R."/>
            <person name="Kilaru A."/>
            <person name="Jospin G."/>
            <person name="Mars K."/>
            <person name="Eisen J.A."/>
            <person name="Chaturvedi V."/>
        </authorList>
    </citation>
    <scope>NUCLEOTIDE SEQUENCE [LARGE SCALE GENOMIC DNA]</scope>
    <source>
        <strain evidence="3 6">15S00501</strain>
    </source>
</reference>
<dbReference type="EMBL" id="DYTQ01000100">
    <property type="protein sequence ID" value="HJH24680.1"/>
    <property type="molecule type" value="Genomic_DNA"/>
</dbReference>
<dbReference type="KEGG" id="phn:PAEH1_06695"/>
<evidence type="ECO:0000313" key="4">
    <source>
        <dbReference type="EMBL" id="HJH24680.1"/>
    </source>
</evidence>
<gene>
    <name evidence="5" type="ORF">GGR41_001902</name>
    <name evidence="4" type="ORF">K8U84_09025</name>
    <name evidence="3" type="ORF">PAEH1_06695</name>
</gene>
<reference evidence="5 7" key="2">
    <citation type="submission" date="2020-03" db="EMBL/GenBank/DDBJ databases">
        <title>Genomic Encyclopedia of Type Strains, Phase IV (KMG-IV): sequencing the most valuable type-strain genomes for metagenomic binning, comparative biology and taxonomic classification.</title>
        <authorList>
            <person name="Goeker M."/>
        </authorList>
    </citation>
    <scope>NUCLEOTIDE SEQUENCE [LARGE SCALE GENOMIC DNA]</scope>
    <source>
        <strain evidence="5 7">DSM 26613</strain>
    </source>
</reference>
<dbReference type="PANTHER" id="PTHR30327">
    <property type="entry name" value="UNCHARACTERIZED PROTEIN YQGE"/>
    <property type="match status" value="1"/>
</dbReference>
<dbReference type="STRING" id="643674.PAEH1_06695"/>
<protein>
    <recommendedName>
        <fullName evidence="2">UPF0301 protein GGR41_001902</fullName>
    </recommendedName>
</protein>
<dbReference type="Gene3D" id="3.40.1740.10">
    <property type="entry name" value="VC0467-like"/>
    <property type="match status" value="1"/>
</dbReference>
<dbReference type="Proteomes" id="UP000783934">
    <property type="component" value="Unassembled WGS sequence"/>
</dbReference>
<sequence>MTTLTPNASQAPRVDFTNQLLIAMPGMVGGSLADTVIYICEHNEQGALGVVINRPTDLTLGDLLQRIDLDLSLEIGVRQNAPVFFGGPVQTDRGFVLHTPVGDYSSSISMGSEVALTTSRDVLQEVAIGSGPDQLLVTLGYAGWSAGQLEEEMAGGAWLHVDANLDILFSTPAAERYQAALGQLGIDPIMLTGASGHA</sequence>
<evidence type="ECO:0000313" key="3">
    <source>
        <dbReference type="EMBL" id="AQS51321.1"/>
    </source>
</evidence>
<dbReference type="OrthoDB" id="9807486at2"/>
<evidence type="ECO:0000313" key="5">
    <source>
        <dbReference type="EMBL" id="NJB65653.1"/>
    </source>
</evidence>
<evidence type="ECO:0000256" key="2">
    <source>
        <dbReference type="HAMAP-Rule" id="MF_00758"/>
    </source>
</evidence>
<dbReference type="Proteomes" id="UP000700248">
    <property type="component" value="Unassembled WGS sequence"/>
</dbReference>
<dbReference type="InterPro" id="IPR003774">
    <property type="entry name" value="AlgH-like"/>
</dbReference>
<dbReference type="AlphaFoldDB" id="A0A1U9JZY5"/>
<dbReference type="Pfam" id="PF02622">
    <property type="entry name" value="DUF179"/>
    <property type="match status" value="1"/>
</dbReference>
<dbReference type="EMBL" id="CP019697">
    <property type="protein sequence ID" value="AQS51321.1"/>
    <property type="molecule type" value="Genomic_DNA"/>
</dbReference>
<dbReference type="EMBL" id="JAATIZ010000003">
    <property type="protein sequence ID" value="NJB65653.1"/>
    <property type="molecule type" value="Genomic_DNA"/>
</dbReference>
<reference evidence="4" key="3">
    <citation type="journal article" date="2021" name="PeerJ">
        <title>Extensive microbial diversity within the chicken gut microbiome revealed by metagenomics and culture.</title>
        <authorList>
            <person name="Gilroy R."/>
            <person name="Ravi A."/>
            <person name="Getino M."/>
            <person name="Pursley I."/>
            <person name="Horton D.L."/>
            <person name="Alikhan N.F."/>
            <person name="Baker D."/>
            <person name="Gharbi K."/>
            <person name="Hall N."/>
            <person name="Watson M."/>
            <person name="Adriaenssens E.M."/>
            <person name="Foster-Nyarko E."/>
            <person name="Jarju S."/>
            <person name="Secka A."/>
            <person name="Antonio M."/>
            <person name="Oren A."/>
            <person name="Chaudhuri R.R."/>
            <person name="La Ragione R."/>
            <person name="Hildebrand F."/>
            <person name="Pallen M.J."/>
        </authorList>
    </citation>
    <scope>NUCLEOTIDE SEQUENCE</scope>
    <source>
        <strain evidence="4">CHK175-13533</strain>
    </source>
</reference>
<accession>A0A1U9JZY5</accession>
<dbReference type="PANTHER" id="PTHR30327:SF1">
    <property type="entry name" value="UPF0301 PROTEIN YQGE"/>
    <property type="match status" value="1"/>
</dbReference>
<dbReference type="NCBIfam" id="NF001266">
    <property type="entry name" value="PRK00228.1-1"/>
    <property type="match status" value="1"/>
</dbReference>
<reference evidence="4" key="4">
    <citation type="submission" date="2021-09" db="EMBL/GenBank/DDBJ databases">
        <authorList>
            <person name="Gilroy R."/>
        </authorList>
    </citation>
    <scope>NUCLEOTIDE SEQUENCE</scope>
    <source>
        <strain evidence="4">CHK175-13533</strain>
    </source>
</reference>
<keyword evidence="7" id="KW-1185">Reference proteome</keyword>
<organism evidence="3 6">
    <name type="scientific">Paenalcaligenes hominis</name>
    <dbReference type="NCBI Taxonomy" id="643674"/>
    <lineage>
        <taxon>Bacteria</taxon>
        <taxon>Pseudomonadati</taxon>
        <taxon>Pseudomonadota</taxon>
        <taxon>Betaproteobacteria</taxon>
        <taxon>Burkholderiales</taxon>
        <taxon>Alcaligenaceae</taxon>
        <taxon>Paenalcaligenes</taxon>
    </lineage>
</organism>
<comment type="similarity">
    <text evidence="1 2">Belongs to the UPF0301 (AlgH) family.</text>
</comment>
<name>A0A1U9JZY5_9BURK</name>
<dbReference type="HAMAP" id="MF_00758">
    <property type="entry name" value="UPF0301"/>
    <property type="match status" value="1"/>
</dbReference>
<dbReference type="RefSeq" id="WP_077733888.1">
    <property type="nucleotide sequence ID" value="NZ_BMCQ01000003.1"/>
</dbReference>
<dbReference type="GO" id="GO:0005829">
    <property type="term" value="C:cytosol"/>
    <property type="evidence" value="ECO:0007669"/>
    <property type="project" value="TreeGrafter"/>
</dbReference>
<evidence type="ECO:0000256" key="1">
    <source>
        <dbReference type="ARBA" id="ARBA00009600"/>
    </source>
</evidence>
<dbReference type="Proteomes" id="UP000189369">
    <property type="component" value="Chromosome"/>
</dbReference>